<dbReference type="GO" id="GO:0005524">
    <property type="term" value="F:ATP binding"/>
    <property type="evidence" value="ECO:0007669"/>
    <property type="project" value="UniProtKB-KW"/>
</dbReference>
<dbReference type="Pfam" id="PF00005">
    <property type="entry name" value="ABC_tran"/>
    <property type="match status" value="2"/>
</dbReference>
<feature type="domain" description="ABC transmembrane type-1" evidence="11">
    <location>
        <begin position="269"/>
        <end position="542"/>
    </location>
</feature>
<dbReference type="InterPro" id="IPR003593">
    <property type="entry name" value="AAA+_ATPase"/>
</dbReference>
<dbReference type="PANTHER" id="PTHR24223:SF399">
    <property type="entry name" value="ABC TRANSPORTER ATNG"/>
    <property type="match status" value="1"/>
</dbReference>
<keyword evidence="6" id="KW-0067">ATP-binding</keyword>
<dbReference type="Pfam" id="PF00664">
    <property type="entry name" value="ABC_membrane"/>
    <property type="match status" value="2"/>
</dbReference>
<reference evidence="12 13" key="1">
    <citation type="journal article" date="2016" name="Genome Biol. Evol.">
        <title>Divergent and convergent evolution of fungal pathogenicity.</title>
        <authorList>
            <person name="Shang Y."/>
            <person name="Xiao G."/>
            <person name="Zheng P."/>
            <person name="Cen K."/>
            <person name="Zhan S."/>
            <person name="Wang C."/>
        </authorList>
    </citation>
    <scope>NUCLEOTIDE SEQUENCE [LARGE SCALE GENOMIC DNA]</scope>
    <source>
        <strain evidence="12 13">RCEF 1005</strain>
    </source>
</reference>
<dbReference type="SMART" id="SM00382">
    <property type="entry name" value="AAA"/>
    <property type="match status" value="2"/>
</dbReference>
<keyword evidence="4 9" id="KW-0812">Transmembrane</keyword>
<feature type="transmembrane region" description="Helical" evidence="9">
    <location>
        <begin position="516"/>
        <end position="541"/>
    </location>
</feature>
<keyword evidence="13" id="KW-1185">Reference proteome</keyword>
<dbReference type="InterPro" id="IPR044726">
    <property type="entry name" value="ABCC_6TM_D2"/>
</dbReference>
<feature type="domain" description="ABC transmembrane type-1" evidence="11">
    <location>
        <begin position="891"/>
        <end position="1106"/>
    </location>
</feature>
<name>A0A162KW78_CORDF</name>
<feature type="transmembrane region" description="Helical" evidence="9">
    <location>
        <begin position="901"/>
        <end position="928"/>
    </location>
</feature>
<dbReference type="CDD" id="cd18580">
    <property type="entry name" value="ABC_6TM_ABCC_D2"/>
    <property type="match status" value="1"/>
</dbReference>
<evidence type="ECO:0000259" key="10">
    <source>
        <dbReference type="PROSITE" id="PS50893"/>
    </source>
</evidence>
<dbReference type="PROSITE" id="PS50893">
    <property type="entry name" value="ABC_TRANSPORTER_2"/>
    <property type="match status" value="2"/>
</dbReference>
<dbReference type="InterPro" id="IPR011527">
    <property type="entry name" value="ABC1_TM_dom"/>
</dbReference>
<dbReference type="SUPFAM" id="SSF90123">
    <property type="entry name" value="ABC transporter transmembrane region"/>
    <property type="match status" value="2"/>
</dbReference>
<evidence type="ECO:0000256" key="9">
    <source>
        <dbReference type="SAM" id="Phobius"/>
    </source>
</evidence>
<organism evidence="12 13">
    <name type="scientific">Akanthomyces lecanii RCEF 1005</name>
    <dbReference type="NCBI Taxonomy" id="1081108"/>
    <lineage>
        <taxon>Eukaryota</taxon>
        <taxon>Fungi</taxon>
        <taxon>Dikarya</taxon>
        <taxon>Ascomycota</taxon>
        <taxon>Pezizomycotina</taxon>
        <taxon>Sordariomycetes</taxon>
        <taxon>Hypocreomycetidae</taxon>
        <taxon>Hypocreales</taxon>
        <taxon>Cordycipitaceae</taxon>
        <taxon>Akanthomyces</taxon>
        <taxon>Cordyceps confragosa</taxon>
    </lineage>
</organism>
<sequence length="1426" mass="156937">MGDDMFGPQLQGAFDFTLRFELIFFSIVPSIIWFAALPFYVYSYLKSPPLAHAGLLLWTKLAFALSLVAVQAAALAYFHHPYAQHGMSMALPTAAATLSFLSAIIITIFVCVGHFYYCSSPAFLGFFLTITLLPDVAAARSLSLRKGFEIVAALQIAATVIKFVIMILEDISKRSHLIDKDLRVSLGREATAGFWSRSFFFWMNGILVIGFQRNLTKDDIGDIGFETEALYTEFARCWEKANKESKFALLLSCIQAVPEFFVFVILPRFLSIGFNFSQPFLLQRVVSTVSEEHPDPRVVASLIGATALIYTGKSMCAAWYNSYRLKIRIGVRGMLLAALYNKTVRLTTDELSKAAALTLMSTDVNGTQGLISLSYESWAKLIEIGLGLGILAAFVGASCIFTLVPAIISSILSTFATKNMARTRKRWNERIEVRVADTSSMLSQIKDLKMTGLAPVMADKLQEQMNSEVRISMGDRHARSLSWAISALVETAAPALVIGATLFWTRASTGLSVADFYTTLAFTQMVTAPFASVLVSLPYWATAWASVQRVQEYLCKEERQDYRTFYMDDSVSEKMPLNPDGSELGQFTDVPAKPDSTSAVQLNNVSVFSLRNACLKVPKGSKTMLCGSVGSGKSTILKAILGEVQLQSGDVSLSSKSVAYCEQEPWVLNDTIEQNIIGNSARDSDRLWKIINICALTSDLDRLPDGIMTLAGSQGCNLSGGQKQRISLARSLYVGADLVLLDDVFSALDIPTASIIRQRLFGKGGYFQEEPTTLIMATNIAQHLEDADFVFEVNADGQVQAVPQKRILSNTSASEPNRCKDNVSDNGNDSKETLVVQVTSSDTEIKHQRYGDWALYGYFFRAAGLRNVILWLAAIMLAAIVERFPPIYVRIWQDNHPHNNLYFIGYAIISFANPVTNMACSLAYFYLVNAAAARSLHRTLANTTSQATLDFLTKEDTGVLLNRFSQDISAATQELPLYVMPTSWLFFTIFIDIGVIASGANYASPILPLFLVLVYVVQYFYLRTSRQLRFLELDASKTLYKLFKESSKGISHIRAFQWQTPFAKQLYIAANETQKPVYALTCIQQWLSTVLNSATTVAAICVVTLALKFPSQTSKTAIGLALLSLITFSELLSEWISMWTGTETSMGAVARTREFAQTTPLEEDLEDSDSLAAAIPDNWPQSGSVEVENVSASYQADSATPRTAFENVSVSIPSGKKVGIVGRTGSGKTSLLLTLLNLLEHSGTISIDGVDIRRVPRNMLRSRITTITQSGIELPGSVRFNINPYPASICPGQLEVTDDMMVDVLCRIGAGLWESIQPRGGLDADMSKLQLSQGQKQLVQLARAVVHKQSVGSKLVLVDEGSASLDQETERRVQAIIDEEFQACTVITVSHRPAALQHVDFFVRMTDGRAEVVPSTGARTETDVDR</sequence>
<feature type="transmembrane region" description="Helical" evidence="9">
    <location>
        <begin position="975"/>
        <end position="996"/>
    </location>
</feature>
<evidence type="ECO:0000256" key="7">
    <source>
        <dbReference type="ARBA" id="ARBA00022989"/>
    </source>
</evidence>
<comment type="caution">
    <text evidence="12">The sequence shown here is derived from an EMBL/GenBank/DDBJ whole genome shotgun (WGS) entry which is preliminary data.</text>
</comment>
<keyword evidence="2" id="KW-0813">Transport</keyword>
<feature type="transmembrane region" description="Helical" evidence="9">
    <location>
        <begin position="858"/>
        <end position="881"/>
    </location>
</feature>
<evidence type="ECO:0000313" key="13">
    <source>
        <dbReference type="Proteomes" id="UP000076881"/>
    </source>
</evidence>
<feature type="transmembrane region" description="Helical" evidence="9">
    <location>
        <begin position="55"/>
        <end position="78"/>
    </location>
</feature>
<evidence type="ECO:0000256" key="4">
    <source>
        <dbReference type="ARBA" id="ARBA00022692"/>
    </source>
</evidence>
<evidence type="ECO:0000256" key="3">
    <source>
        <dbReference type="ARBA" id="ARBA00022475"/>
    </source>
</evidence>
<evidence type="ECO:0000259" key="11">
    <source>
        <dbReference type="PROSITE" id="PS50929"/>
    </source>
</evidence>
<keyword evidence="8 9" id="KW-0472">Membrane</keyword>
<feature type="transmembrane region" description="Helical" evidence="9">
    <location>
        <begin position="247"/>
        <end position="270"/>
    </location>
</feature>
<dbReference type="Gene3D" id="3.40.50.300">
    <property type="entry name" value="P-loop containing nucleotide triphosphate hydrolases"/>
    <property type="match status" value="2"/>
</dbReference>
<dbReference type="SUPFAM" id="SSF52540">
    <property type="entry name" value="P-loop containing nucleoside triphosphate hydrolases"/>
    <property type="match status" value="2"/>
</dbReference>
<dbReference type="PANTHER" id="PTHR24223">
    <property type="entry name" value="ATP-BINDING CASSETTE SUB-FAMILY C"/>
    <property type="match status" value="1"/>
</dbReference>
<dbReference type="InterPro" id="IPR050173">
    <property type="entry name" value="ABC_transporter_C-like"/>
</dbReference>
<gene>
    <name evidence="12" type="ORF">LEL_00303</name>
</gene>
<dbReference type="InterPro" id="IPR017871">
    <property type="entry name" value="ABC_transporter-like_CS"/>
</dbReference>
<evidence type="ECO:0000256" key="8">
    <source>
        <dbReference type="ARBA" id="ARBA00023136"/>
    </source>
</evidence>
<accession>A0A162KW78</accession>
<dbReference type="PROSITE" id="PS00211">
    <property type="entry name" value="ABC_TRANSPORTER_1"/>
    <property type="match status" value="2"/>
</dbReference>
<feature type="transmembrane region" description="Helical" evidence="9">
    <location>
        <begin position="480"/>
        <end position="504"/>
    </location>
</feature>
<dbReference type="PROSITE" id="PS50929">
    <property type="entry name" value="ABC_TM1F"/>
    <property type="match status" value="2"/>
</dbReference>
<feature type="transmembrane region" description="Helical" evidence="9">
    <location>
        <begin position="1002"/>
        <end position="1022"/>
    </location>
</feature>
<dbReference type="Proteomes" id="UP000076881">
    <property type="component" value="Unassembled WGS sequence"/>
</dbReference>
<feature type="transmembrane region" description="Helical" evidence="9">
    <location>
        <begin position="90"/>
        <end position="116"/>
    </location>
</feature>
<evidence type="ECO:0000256" key="2">
    <source>
        <dbReference type="ARBA" id="ARBA00022448"/>
    </source>
</evidence>
<dbReference type="GO" id="GO:0016887">
    <property type="term" value="F:ATP hydrolysis activity"/>
    <property type="evidence" value="ECO:0007669"/>
    <property type="project" value="InterPro"/>
</dbReference>
<dbReference type="GO" id="GO:0005886">
    <property type="term" value="C:plasma membrane"/>
    <property type="evidence" value="ECO:0007669"/>
    <property type="project" value="UniProtKB-SubCell"/>
</dbReference>
<feature type="domain" description="ABC transporter" evidence="10">
    <location>
        <begin position="592"/>
        <end position="821"/>
    </location>
</feature>
<feature type="domain" description="ABC transporter" evidence="10">
    <location>
        <begin position="1185"/>
        <end position="1422"/>
    </location>
</feature>
<feature type="transmembrane region" description="Helical" evidence="9">
    <location>
        <begin position="122"/>
        <end position="138"/>
    </location>
</feature>
<proteinExistence type="predicted"/>
<dbReference type="GO" id="GO:0140359">
    <property type="term" value="F:ABC-type transporter activity"/>
    <property type="evidence" value="ECO:0007669"/>
    <property type="project" value="InterPro"/>
</dbReference>
<evidence type="ECO:0000256" key="1">
    <source>
        <dbReference type="ARBA" id="ARBA00004651"/>
    </source>
</evidence>
<dbReference type="Gene3D" id="1.20.1560.10">
    <property type="entry name" value="ABC transporter type 1, transmembrane domain"/>
    <property type="match status" value="2"/>
</dbReference>
<feature type="transmembrane region" description="Helical" evidence="9">
    <location>
        <begin position="20"/>
        <end position="43"/>
    </location>
</feature>
<dbReference type="InterPro" id="IPR027417">
    <property type="entry name" value="P-loop_NTPase"/>
</dbReference>
<feature type="transmembrane region" description="Helical" evidence="9">
    <location>
        <begin position="384"/>
        <end position="416"/>
    </location>
</feature>
<dbReference type="OrthoDB" id="4869673at2759"/>
<evidence type="ECO:0000313" key="12">
    <source>
        <dbReference type="EMBL" id="OAA80758.1"/>
    </source>
</evidence>
<dbReference type="InterPro" id="IPR036640">
    <property type="entry name" value="ABC1_TM_sf"/>
</dbReference>
<comment type="subcellular location">
    <subcellularLocation>
        <location evidence="1">Cell membrane</location>
        <topology evidence="1">Multi-pass membrane protein</topology>
    </subcellularLocation>
</comment>
<feature type="transmembrane region" description="Helical" evidence="9">
    <location>
        <begin position="150"/>
        <end position="168"/>
    </location>
</feature>
<dbReference type="InterPro" id="IPR003439">
    <property type="entry name" value="ABC_transporter-like_ATP-bd"/>
</dbReference>
<evidence type="ECO:0000256" key="6">
    <source>
        <dbReference type="ARBA" id="ARBA00022840"/>
    </source>
</evidence>
<keyword evidence="5" id="KW-0547">Nucleotide-binding</keyword>
<keyword evidence="3" id="KW-1003">Cell membrane</keyword>
<evidence type="ECO:0000256" key="5">
    <source>
        <dbReference type="ARBA" id="ARBA00022741"/>
    </source>
</evidence>
<dbReference type="EMBL" id="AZHF01000001">
    <property type="protein sequence ID" value="OAA80758.1"/>
    <property type="molecule type" value="Genomic_DNA"/>
</dbReference>
<keyword evidence="7 9" id="KW-1133">Transmembrane helix</keyword>
<protein>
    <submittedName>
        <fullName evidence="12">ABC transporter, transmembrane domain, type 1</fullName>
    </submittedName>
</protein>